<dbReference type="Proteomes" id="UP000504607">
    <property type="component" value="Unplaced"/>
</dbReference>
<evidence type="ECO:0000313" key="14">
    <source>
        <dbReference type="RefSeq" id="XP_010911093.1"/>
    </source>
</evidence>
<comment type="similarity">
    <text evidence="2">Belongs to the RLP family.</text>
</comment>
<dbReference type="Pfam" id="PF23598">
    <property type="entry name" value="LRR_14"/>
    <property type="match status" value="1"/>
</dbReference>
<dbReference type="PANTHER" id="PTHR48063:SF112">
    <property type="entry name" value="RECEPTOR LIKE PROTEIN 30-LIKE"/>
    <property type="match status" value="1"/>
</dbReference>
<dbReference type="GO" id="GO:0005886">
    <property type="term" value="C:plasma membrane"/>
    <property type="evidence" value="ECO:0007669"/>
    <property type="project" value="UniProtKB-SubCell"/>
</dbReference>
<evidence type="ECO:0000256" key="8">
    <source>
        <dbReference type="ARBA" id="ARBA00022989"/>
    </source>
</evidence>
<keyword evidence="7" id="KW-0677">Repeat</keyword>
<dbReference type="Pfam" id="PF00560">
    <property type="entry name" value="LRR_1"/>
    <property type="match status" value="14"/>
</dbReference>
<evidence type="ECO:0000256" key="10">
    <source>
        <dbReference type="ARBA" id="ARBA00023180"/>
    </source>
</evidence>
<dbReference type="FunFam" id="3.80.10.10:FF:000221">
    <property type="entry name" value="Leucine-rich repeat receptor-like protein kinase PXL1"/>
    <property type="match status" value="1"/>
</dbReference>
<dbReference type="AlphaFoldDB" id="A0A6I9QKP6"/>
<evidence type="ECO:0000256" key="4">
    <source>
        <dbReference type="ARBA" id="ARBA00022614"/>
    </source>
</evidence>
<accession>A0A6I9QKP6</accession>
<evidence type="ECO:0000256" key="3">
    <source>
        <dbReference type="ARBA" id="ARBA00022475"/>
    </source>
</evidence>
<dbReference type="InterPro" id="IPR001611">
    <property type="entry name" value="Leu-rich_rpt"/>
</dbReference>
<dbReference type="InterPro" id="IPR003591">
    <property type="entry name" value="Leu-rich_rpt_typical-subtyp"/>
</dbReference>
<keyword evidence="5 11" id="KW-0812">Transmembrane</keyword>
<feature type="domain" description="Disease resistance R13L4/SHOC-2-like LRR" evidence="12">
    <location>
        <begin position="311"/>
        <end position="413"/>
    </location>
</feature>
<dbReference type="InterPro" id="IPR055414">
    <property type="entry name" value="LRR_R13L4/SHOC2-like"/>
</dbReference>
<dbReference type="InterPro" id="IPR032675">
    <property type="entry name" value="LRR_dom_sf"/>
</dbReference>
<dbReference type="SUPFAM" id="SSF52058">
    <property type="entry name" value="L domain-like"/>
    <property type="match status" value="4"/>
</dbReference>
<keyword evidence="9 11" id="KW-0472">Membrane</keyword>
<keyword evidence="4" id="KW-0433">Leucine-rich repeat</keyword>
<protein>
    <submittedName>
        <fullName evidence="14">Receptor-like protein EIX1</fullName>
    </submittedName>
</protein>
<keyword evidence="6" id="KW-0732">Signal</keyword>
<keyword evidence="3" id="KW-1003">Cell membrane</keyword>
<evidence type="ECO:0000313" key="13">
    <source>
        <dbReference type="Proteomes" id="UP000504607"/>
    </source>
</evidence>
<keyword evidence="10" id="KW-0325">Glycoprotein</keyword>
<dbReference type="InterPro" id="IPR046956">
    <property type="entry name" value="RLP23-like"/>
</dbReference>
<comment type="subcellular location">
    <subcellularLocation>
        <location evidence="1">Cell membrane</location>
        <topology evidence="1">Single-pass type I membrane protein</topology>
    </subcellularLocation>
</comment>
<dbReference type="PROSITE" id="PS51450">
    <property type="entry name" value="LRR"/>
    <property type="match status" value="1"/>
</dbReference>
<reference evidence="14" key="1">
    <citation type="submission" date="2025-08" db="UniProtKB">
        <authorList>
            <consortium name="RefSeq"/>
        </authorList>
    </citation>
    <scope>IDENTIFICATION</scope>
</reference>
<evidence type="ECO:0000256" key="2">
    <source>
        <dbReference type="ARBA" id="ARBA00009592"/>
    </source>
</evidence>
<gene>
    <name evidence="14" type="primary">LOC105037088</name>
</gene>
<keyword evidence="8 11" id="KW-1133">Transmembrane helix</keyword>
<evidence type="ECO:0000256" key="7">
    <source>
        <dbReference type="ARBA" id="ARBA00022737"/>
    </source>
</evidence>
<dbReference type="OrthoDB" id="8731593at2759"/>
<evidence type="ECO:0000256" key="6">
    <source>
        <dbReference type="ARBA" id="ARBA00022729"/>
    </source>
</evidence>
<evidence type="ECO:0000259" key="12">
    <source>
        <dbReference type="Pfam" id="PF23598"/>
    </source>
</evidence>
<dbReference type="Gene3D" id="3.80.10.10">
    <property type="entry name" value="Ribonuclease Inhibitor"/>
    <property type="match status" value="6"/>
</dbReference>
<evidence type="ECO:0000256" key="11">
    <source>
        <dbReference type="SAM" id="Phobius"/>
    </source>
</evidence>
<dbReference type="SMART" id="SM00365">
    <property type="entry name" value="LRR_SD22"/>
    <property type="match status" value="9"/>
</dbReference>
<dbReference type="FunFam" id="3.80.10.10:FF:000299">
    <property type="entry name" value="Piriformospora indica-insensitive protein 2"/>
    <property type="match status" value="1"/>
</dbReference>
<dbReference type="FunFam" id="3.80.10.10:FF:000383">
    <property type="entry name" value="Leucine-rich repeat receptor protein kinase EMS1"/>
    <property type="match status" value="1"/>
</dbReference>
<dbReference type="PANTHER" id="PTHR48063">
    <property type="entry name" value="LRR RECEPTOR-LIKE KINASE"/>
    <property type="match status" value="1"/>
</dbReference>
<proteinExistence type="inferred from homology"/>
<dbReference type="FunFam" id="3.80.10.10:FF:000041">
    <property type="entry name" value="LRR receptor-like serine/threonine-protein kinase ERECTA"/>
    <property type="match status" value="2"/>
</dbReference>
<dbReference type="InParanoid" id="A0A6I9QKP6"/>
<evidence type="ECO:0000256" key="5">
    <source>
        <dbReference type="ARBA" id="ARBA00022692"/>
    </source>
</evidence>
<organism evidence="13 14">
    <name type="scientific">Elaeis guineensis var. tenera</name>
    <name type="common">Oil palm</name>
    <dbReference type="NCBI Taxonomy" id="51953"/>
    <lineage>
        <taxon>Eukaryota</taxon>
        <taxon>Viridiplantae</taxon>
        <taxon>Streptophyta</taxon>
        <taxon>Embryophyta</taxon>
        <taxon>Tracheophyta</taxon>
        <taxon>Spermatophyta</taxon>
        <taxon>Magnoliopsida</taxon>
        <taxon>Liliopsida</taxon>
        <taxon>Arecaceae</taxon>
        <taxon>Arecoideae</taxon>
        <taxon>Cocoseae</taxon>
        <taxon>Elaeidinae</taxon>
        <taxon>Elaeis</taxon>
    </lineage>
</organism>
<dbReference type="Pfam" id="PF13516">
    <property type="entry name" value="LRR_6"/>
    <property type="match status" value="1"/>
</dbReference>
<name>A0A6I9QKP6_ELAGV</name>
<sequence length="944" mass="106776">MKFPGPSKVNPSLLDLMHLKSLDLSLNNFSRAPIPKFIGSLVHLEYLNLSYAEFSGSIPPELGNLSRLHFLDISWNGYDFYNSRWTSLRADSLRWLSNIPSLHSLYLSGVNFSKAANWLHEINMLPSLLDLCLSYTDLPIASASISHVNLTSLTMLDLSRNYHLNATLPHWLFNISNLVHLNLGGCDLPDRLLFSIGDLQNLKILYLFENQITREIFPNLANLSHLEHLDMFWNKISGKIPRSIENLHNLVELDLSYNQITRDFFQNLGNLSHLEHLRMASNKICGEIPKSIKNLRNMVELDLSYNRNISGEIPEFLGNLIHLQVLDLSGNEISGEIPHAFDKLHSLYYLALASNRITGKIPRFIGNLCKLNGLDISDNSITGHLTEAHFANLTRLDYLDLSYNSFQTNLEELCLSENNISDGFPAWFWDLKNLNDLNVSHNSMTGWLPTSLGGQQYWYLDVSYNNFHGPIPKLNTSYLEIMILSNNSFSGPIPLSFAKAINLRYFILPRNHIDGSIPQFLCNLSSLEILDLSNNNLSGGVWLFCNGLASLEVLDLSNNELFGELHHYPYKPRHGTIDSKEDNKLEHSFDSVACPVKLQSLHLRNNRLSGKLPLWLKYCRQLVILDLSENRFSDNLPIWIGKSLRSLRVLSLRLNFFNGSIPAQLSYLTSLQVLDLACNNFSGALPPSFGNLSAMKRTQNAEKPMLTDFHAYYTEGLVMTTKGIEIEYTSVLSFVMSIDLSCNNLSGTIPIELVNLHGLRFLNLSNNHFTGKIPENIGALTQLESLDLSVNNLSGMIPSTISSLYYLNHLSLSNNNLSGRIPWGKQLQTLCDPSIYNGNSYLRGWPFPWCFNDAPSKSPFQNRGEEEECGNGDESEMIWFHACSALGFVVGLLGFIYVLMIKQAIRIAYFHVIDMTYDYIYVQLAMRFAKLKSILPILMNNGQG</sequence>
<evidence type="ECO:0000256" key="1">
    <source>
        <dbReference type="ARBA" id="ARBA00004251"/>
    </source>
</evidence>
<keyword evidence="13" id="KW-1185">Reference proteome</keyword>
<dbReference type="PRINTS" id="PR00019">
    <property type="entry name" value="LEURICHRPT"/>
</dbReference>
<feature type="transmembrane region" description="Helical" evidence="11">
    <location>
        <begin position="878"/>
        <end position="900"/>
    </location>
</feature>
<dbReference type="SMART" id="SM00369">
    <property type="entry name" value="LRR_TYP"/>
    <property type="match status" value="15"/>
</dbReference>
<dbReference type="RefSeq" id="XP_010911093.1">
    <property type="nucleotide sequence ID" value="XM_010912791.1"/>
</dbReference>
<evidence type="ECO:0000256" key="9">
    <source>
        <dbReference type="ARBA" id="ARBA00023136"/>
    </source>
</evidence>